<evidence type="ECO:0000313" key="3">
    <source>
        <dbReference type="EMBL" id="KAF7490214.1"/>
    </source>
</evidence>
<organism evidence="3">
    <name type="scientific">Sarcoptes scabiei</name>
    <name type="common">Itch mite</name>
    <name type="synonym">Acarus scabiei</name>
    <dbReference type="NCBI Taxonomy" id="52283"/>
    <lineage>
        <taxon>Eukaryota</taxon>
        <taxon>Metazoa</taxon>
        <taxon>Ecdysozoa</taxon>
        <taxon>Arthropoda</taxon>
        <taxon>Chelicerata</taxon>
        <taxon>Arachnida</taxon>
        <taxon>Acari</taxon>
        <taxon>Acariformes</taxon>
        <taxon>Sarcoptiformes</taxon>
        <taxon>Astigmata</taxon>
        <taxon>Psoroptidia</taxon>
        <taxon>Sarcoptoidea</taxon>
        <taxon>Sarcoptidae</taxon>
        <taxon>Sarcoptinae</taxon>
        <taxon>Sarcoptes</taxon>
    </lineage>
</organism>
<evidence type="ECO:0000313" key="5">
    <source>
        <dbReference type="Proteomes" id="UP000070412"/>
    </source>
</evidence>
<keyword evidence="2" id="KW-0812">Transmembrane</keyword>
<feature type="region of interest" description="Disordered" evidence="1">
    <location>
        <begin position="37"/>
        <end position="58"/>
    </location>
</feature>
<reference evidence="5" key="1">
    <citation type="journal article" date="2020" name="PLoS Negl. Trop. Dis.">
        <title>High-quality nuclear genome for Sarcoptes scabiei-A critical resource for a neglected parasite.</title>
        <authorList>
            <person name="Korhonen P.K."/>
            <person name="Gasser R.B."/>
            <person name="Ma G."/>
            <person name="Wang T."/>
            <person name="Stroehlein A.J."/>
            <person name="Young N.D."/>
            <person name="Ang C.S."/>
            <person name="Fernando D.D."/>
            <person name="Lu H.C."/>
            <person name="Taylor S."/>
            <person name="Reynolds S.L."/>
            <person name="Mofiz E."/>
            <person name="Najaraj S.H."/>
            <person name="Gowda H."/>
            <person name="Madugundu A."/>
            <person name="Renuse S."/>
            <person name="Holt D."/>
            <person name="Pandey A."/>
            <person name="Papenfuss A.T."/>
            <person name="Fischer K."/>
        </authorList>
    </citation>
    <scope>NUCLEOTIDE SEQUENCE [LARGE SCALE GENOMIC DNA]</scope>
</reference>
<feature type="compositionally biased region" description="Low complexity" evidence="1">
    <location>
        <begin position="72"/>
        <end position="92"/>
    </location>
</feature>
<protein>
    <submittedName>
        <fullName evidence="3 4">Uncharacterized protein</fullName>
    </submittedName>
</protein>
<dbReference type="EMBL" id="WVUK01000062">
    <property type="protein sequence ID" value="KAF7490214.1"/>
    <property type="molecule type" value="Genomic_DNA"/>
</dbReference>
<evidence type="ECO:0000313" key="4">
    <source>
        <dbReference type="EnsemblMetazoa" id="KAF7490214.1"/>
    </source>
</evidence>
<dbReference type="OrthoDB" id="6516741at2759"/>
<name>A0A834VCG2_SARSC</name>
<reference evidence="4" key="3">
    <citation type="submission" date="2022-06" db="UniProtKB">
        <authorList>
            <consortium name="EnsemblMetazoa"/>
        </authorList>
    </citation>
    <scope>IDENTIFICATION</scope>
</reference>
<feature type="region of interest" description="Disordered" evidence="1">
    <location>
        <begin position="260"/>
        <end position="333"/>
    </location>
</feature>
<feature type="transmembrane region" description="Helical" evidence="2">
    <location>
        <begin position="12"/>
        <end position="31"/>
    </location>
</feature>
<accession>A0A834VCG2</accession>
<feature type="compositionally biased region" description="Basic and acidic residues" evidence="1">
    <location>
        <begin position="304"/>
        <end position="313"/>
    </location>
</feature>
<feature type="region of interest" description="Disordered" evidence="1">
    <location>
        <begin position="72"/>
        <end position="105"/>
    </location>
</feature>
<reference evidence="3" key="2">
    <citation type="submission" date="2020-01" db="EMBL/GenBank/DDBJ databases">
        <authorList>
            <person name="Korhonen P.K.K."/>
            <person name="Guangxu M.G."/>
            <person name="Wang T.W."/>
            <person name="Stroehlein A.J.S."/>
            <person name="Young N.D."/>
            <person name="Ang C.-S.A."/>
            <person name="Fernando D.W.F."/>
            <person name="Lu H.L."/>
            <person name="Taylor S.T."/>
            <person name="Ehtesham M.E.M."/>
            <person name="Najaraj S.H.N."/>
            <person name="Harsha G.H.G."/>
            <person name="Madugundu A.M."/>
            <person name="Renuse S.R."/>
            <person name="Holt D.H."/>
            <person name="Pandey A.P."/>
            <person name="Papenfuss A.P."/>
            <person name="Gasser R.B.G."/>
            <person name="Fischer K.F."/>
        </authorList>
    </citation>
    <scope>NUCLEOTIDE SEQUENCE</scope>
    <source>
        <strain evidence="3">SSS_KF_BRIS2020</strain>
    </source>
</reference>
<evidence type="ECO:0000256" key="2">
    <source>
        <dbReference type="SAM" id="Phobius"/>
    </source>
</evidence>
<keyword evidence="2" id="KW-1133">Transmembrane helix</keyword>
<feature type="compositionally biased region" description="Polar residues" evidence="1">
    <location>
        <begin position="323"/>
        <end position="333"/>
    </location>
</feature>
<gene>
    <name evidence="3" type="ORF">SSS_4262</name>
</gene>
<keyword evidence="5" id="KW-1185">Reference proteome</keyword>
<feature type="compositionally biased region" description="Polar residues" evidence="1">
    <location>
        <begin position="260"/>
        <end position="296"/>
    </location>
</feature>
<dbReference type="EnsemblMetazoa" id="SSS_4262s_mrna">
    <property type="protein sequence ID" value="KAF7490214.1"/>
    <property type="gene ID" value="SSS_4262"/>
</dbReference>
<sequence>MKQIGNKLALRFCSSTIIVGLSMSFILCSAIHHHHHHHQSQQPGTSDHNHNDEDLHPHNAIINNGSISLLSSPSPSSSLSSSLKNDVSNSSPVMTMKRDSRDSTTIDSITLSKSFENERMISTVIKSIVDYASKGFKYGLEASVRGIFKKPMTAVTAAVSMVIGVVAMLAFFESPISPLPVPPLPDPPVGRFPPEHPNWPPRTDRIQYYPKRVGSFSMPYNIGDYSTSAASSQPQSQLHFPNSPIYRSDNRINVVHHTNDPSPIVSQNSPQIDLNSNKKFPTSSIESPYNPESSIANKFIPNRSNDHPNHRLSADNYQLHPKLSSNQTNLSSN</sequence>
<keyword evidence="2" id="KW-0472">Membrane</keyword>
<dbReference type="Proteomes" id="UP000070412">
    <property type="component" value="Unassembled WGS sequence"/>
</dbReference>
<dbReference type="AlphaFoldDB" id="A0A834VCG2"/>
<proteinExistence type="predicted"/>
<feature type="compositionally biased region" description="Basic and acidic residues" evidence="1">
    <location>
        <begin position="47"/>
        <end position="57"/>
    </location>
</feature>
<evidence type="ECO:0000256" key="1">
    <source>
        <dbReference type="SAM" id="MobiDB-lite"/>
    </source>
</evidence>